<protein>
    <submittedName>
        <fullName evidence="6">Diguanylate cyclase</fullName>
        <ecNumber evidence="6">2.7.7.65</ecNumber>
    </submittedName>
</protein>
<dbReference type="InterPro" id="IPR016132">
    <property type="entry name" value="Phyto_chromo_attachment"/>
</dbReference>
<reference evidence="6 7" key="1">
    <citation type="submission" date="2023-12" db="EMBL/GenBank/DDBJ databases">
        <title>Baltic Sea Cyanobacteria.</title>
        <authorList>
            <person name="Delbaje E."/>
            <person name="Fewer D.P."/>
            <person name="Shishido T.K."/>
        </authorList>
    </citation>
    <scope>NUCLEOTIDE SEQUENCE [LARGE SCALE GENOMIC DNA]</scope>
    <source>
        <strain evidence="6 7">CCNP 1315</strain>
    </source>
</reference>
<dbReference type="InterPro" id="IPR043128">
    <property type="entry name" value="Rev_trsase/Diguanyl_cyclase"/>
</dbReference>
<dbReference type="EC" id="2.7.7.65" evidence="6"/>
<dbReference type="PANTHER" id="PTHR44757:SF2">
    <property type="entry name" value="BIOFILM ARCHITECTURE MAINTENANCE PROTEIN MBAA"/>
    <property type="match status" value="1"/>
</dbReference>
<feature type="domain" description="Phytochrome chromophore attachment site" evidence="2">
    <location>
        <begin position="657"/>
        <end position="794"/>
    </location>
</feature>
<comment type="caution">
    <text evidence="6">The sequence shown here is derived from an EMBL/GenBank/DDBJ whole genome shotgun (WGS) entry which is preliminary data.</text>
</comment>
<feature type="domain" description="PAC" evidence="4">
    <location>
        <begin position="466"/>
        <end position="518"/>
    </location>
</feature>
<feature type="domain" description="PAC" evidence="4">
    <location>
        <begin position="328"/>
        <end position="381"/>
    </location>
</feature>
<keyword evidence="6" id="KW-0548">Nucleotidyltransferase</keyword>
<dbReference type="Gene3D" id="3.30.70.270">
    <property type="match status" value="1"/>
</dbReference>
<dbReference type="InterPro" id="IPR000014">
    <property type="entry name" value="PAS"/>
</dbReference>
<dbReference type="InterPro" id="IPR013655">
    <property type="entry name" value="PAS_fold_3"/>
</dbReference>
<dbReference type="InterPro" id="IPR029787">
    <property type="entry name" value="Nucleotide_cyclase"/>
</dbReference>
<dbReference type="EMBL" id="JAYGHT010000004">
    <property type="protein sequence ID" value="MEA5517840.1"/>
    <property type="molecule type" value="Genomic_DNA"/>
</dbReference>
<dbReference type="SUPFAM" id="SSF55781">
    <property type="entry name" value="GAF domain-like"/>
    <property type="match status" value="2"/>
</dbReference>
<feature type="coiled-coil region" evidence="1">
    <location>
        <begin position="372"/>
        <end position="399"/>
    </location>
</feature>
<dbReference type="Gene3D" id="3.30.450.20">
    <property type="entry name" value="PAS domain"/>
    <property type="match status" value="3"/>
</dbReference>
<dbReference type="InterPro" id="IPR003018">
    <property type="entry name" value="GAF"/>
</dbReference>
<dbReference type="PANTHER" id="PTHR44757">
    <property type="entry name" value="DIGUANYLATE CYCLASE DGCP"/>
    <property type="match status" value="1"/>
</dbReference>
<dbReference type="InterPro" id="IPR029016">
    <property type="entry name" value="GAF-like_dom_sf"/>
</dbReference>
<dbReference type="Pfam" id="PF13188">
    <property type="entry name" value="PAS_8"/>
    <property type="match status" value="1"/>
</dbReference>
<keyword evidence="7" id="KW-1185">Reference proteome</keyword>
<organism evidence="6 7">
    <name type="scientific">Limnoraphis robusta CCNP1315</name>
    <dbReference type="NCBI Taxonomy" id="3110306"/>
    <lineage>
        <taxon>Bacteria</taxon>
        <taxon>Bacillati</taxon>
        <taxon>Cyanobacteriota</taxon>
        <taxon>Cyanophyceae</taxon>
        <taxon>Oscillatoriophycideae</taxon>
        <taxon>Oscillatoriales</taxon>
        <taxon>Sirenicapillariaceae</taxon>
        <taxon>Limnoraphis</taxon>
    </lineage>
</organism>
<dbReference type="Pfam" id="PF00990">
    <property type="entry name" value="GGDEF"/>
    <property type="match status" value="1"/>
</dbReference>
<evidence type="ECO:0000259" key="2">
    <source>
        <dbReference type="PROSITE" id="PS50046"/>
    </source>
</evidence>
<dbReference type="SMART" id="SM00091">
    <property type="entry name" value="PAS"/>
    <property type="match status" value="4"/>
</dbReference>
<feature type="domain" description="GGDEF" evidence="5">
    <location>
        <begin position="1019"/>
        <end position="1156"/>
    </location>
</feature>
<dbReference type="InterPro" id="IPR001610">
    <property type="entry name" value="PAC"/>
</dbReference>
<accession>A0ABU5TSG1</accession>
<dbReference type="SUPFAM" id="SSF55073">
    <property type="entry name" value="Nucleotide cyclase"/>
    <property type="match status" value="1"/>
</dbReference>
<evidence type="ECO:0000313" key="7">
    <source>
        <dbReference type="Proteomes" id="UP001301728"/>
    </source>
</evidence>
<dbReference type="InterPro" id="IPR035965">
    <property type="entry name" value="PAS-like_dom_sf"/>
</dbReference>
<dbReference type="Proteomes" id="UP001301728">
    <property type="component" value="Unassembled WGS sequence"/>
</dbReference>
<dbReference type="CDD" id="cd00130">
    <property type="entry name" value="PAS"/>
    <property type="match status" value="3"/>
</dbReference>
<dbReference type="NCBIfam" id="TIGR00254">
    <property type="entry name" value="GGDEF"/>
    <property type="match status" value="1"/>
</dbReference>
<evidence type="ECO:0000259" key="5">
    <source>
        <dbReference type="PROSITE" id="PS50887"/>
    </source>
</evidence>
<dbReference type="CDD" id="cd01949">
    <property type="entry name" value="GGDEF"/>
    <property type="match status" value="1"/>
</dbReference>
<dbReference type="SMART" id="SM00086">
    <property type="entry name" value="PAC"/>
    <property type="match status" value="2"/>
</dbReference>
<evidence type="ECO:0000256" key="1">
    <source>
        <dbReference type="SAM" id="Coils"/>
    </source>
</evidence>
<dbReference type="PROSITE" id="PS50113">
    <property type="entry name" value="PAC"/>
    <property type="match status" value="2"/>
</dbReference>
<dbReference type="SMART" id="SM00065">
    <property type="entry name" value="GAF"/>
    <property type="match status" value="2"/>
</dbReference>
<keyword evidence="6" id="KW-0808">Transferase</keyword>
<dbReference type="InterPro" id="IPR052155">
    <property type="entry name" value="Biofilm_reg_signaling"/>
</dbReference>
<feature type="domain" description="PAS" evidence="3">
    <location>
        <begin position="249"/>
        <end position="309"/>
    </location>
</feature>
<dbReference type="GO" id="GO:0052621">
    <property type="term" value="F:diguanylate cyclase activity"/>
    <property type="evidence" value="ECO:0007669"/>
    <property type="project" value="UniProtKB-EC"/>
</dbReference>
<evidence type="ECO:0000313" key="6">
    <source>
        <dbReference type="EMBL" id="MEA5517840.1"/>
    </source>
</evidence>
<dbReference type="PROSITE" id="PS50046">
    <property type="entry name" value="PHYTOCHROME_2"/>
    <property type="match status" value="1"/>
</dbReference>
<name>A0ABU5TSG1_9CYAN</name>
<sequence length="1157" mass="133822">MKQIKQLIPVHRTAFQYLNTPIWLYDTQNGQVQWANDAALQLFNADNIKTLNYIFNIFLRSKITYLLQALEPLKPGQKIQENWRIDFPEKTINLRCYCSVILTENGQLAILVEAHIEHNQPIEPETLRLVEAWRHTNFMLSLYTLDGELLQQNPAAQNCYGNLSPNGKNNHRSFFNSFVEPAVGQEALDCINKGKIFSVETLVKTDKGLCWHKIEARKTYDPVTGNSLILVSEKDINDRKKSEEKLRESQHFLQKLTNTVPQILYIFDLSDNKSLYLNQRSIEILGYSPEEICTWEPERLINHFHPEDRHLCYSLPHRFQHLKDDEILSSEYRFRHKNGEWRWLNSREIVFQRDAEGKPFQVLGSVTDISSQQAALRERKQAEIALQSLSNRLQHLLTSSPAVIYSCQAQGNYEVTYVSENVKTVFGLDAETLINNPPKVWKSRIYPEDLTRISNAMPTLLQQGEMAIEYRFLHTDQTYHWIYDQAKILKNEQGELIEIIGYLIDISDRKQAELDLQNKTELLEAIFNHIPIMLTFFNSEGRIEFINRELEQVLGWSFAEWKQQNILLKCYPNPHDYQQVIAHMEAADRQWKDFPTQTAQGKIVETSWTNIRLSDGSRIGIGQDITARKQNEKRLREQAQREQLITLVTQRIRQSLNLDDILETTVAEIRQLLQTERVLIYCFEPDKSGIVIAESVDESWVSLRGKILFDEGLADNTCINAYTHGRIQNTPDIYNSGLPDCYIQLLAQFQVRANLVIPILHGEELWGLLVAQHCSQPRLWQTTEIELLHQLADQVAIAISQSELYQYAQYQAQREQALNEVIQAIRNSLELNTIFSTASHEIARLLYVDWVHIVQYFPEEKIWLNVGEYCRYQNFTKALGTEITDDENQFFAQLKQLEIVQIADISQAEDKINCAYARTYPGSWLLIPIHSKSSFWGSLNLIRNPQHSDWQSSEIDLARTVANQLAIAIQQSQLYQQLQQANEELQHLATHDQLTQLANRRYFDEYLTQEWQRLTREQGLLSLILCDVDYFKRYNDTYGHLAGDECLTKVAQAIKHGVKHPADLAARYGGEEFVIILPNTDSQGAIQVVQTIQADIFQLHIPHKSSSASSQITLSFGIAQAYPTPVSYPEILIKKADLALYQAKENGRNCYYLSDND</sequence>
<dbReference type="Pfam" id="PF08447">
    <property type="entry name" value="PAS_3"/>
    <property type="match status" value="2"/>
</dbReference>
<dbReference type="Pfam" id="PF01590">
    <property type="entry name" value="GAF"/>
    <property type="match status" value="2"/>
</dbReference>
<feature type="domain" description="PAS" evidence="3">
    <location>
        <begin position="519"/>
        <end position="560"/>
    </location>
</feature>
<proteinExistence type="predicted"/>
<dbReference type="PROSITE" id="PS50887">
    <property type="entry name" value="GGDEF"/>
    <property type="match status" value="1"/>
</dbReference>
<dbReference type="SUPFAM" id="SSF55785">
    <property type="entry name" value="PYP-like sensor domain (PAS domain)"/>
    <property type="match status" value="3"/>
</dbReference>
<dbReference type="Gene3D" id="3.30.450.40">
    <property type="match status" value="2"/>
</dbReference>
<dbReference type="RefSeq" id="WP_323274148.1">
    <property type="nucleotide sequence ID" value="NZ_JAYGHT010000004.1"/>
</dbReference>
<evidence type="ECO:0000259" key="4">
    <source>
        <dbReference type="PROSITE" id="PS50113"/>
    </source>
</evidence>
<dbReference type="NCBIfam" id="TIGR00229">
    <property type="entry name" value="sensory_box"/>
    <property type="match status" value="3"/>
</dbReference>
<evidence type="ECO:0000259" key="3">
    <source>
        <dbReference type="PROSITE" id="PS50112"/>
    </source>
</evidence>
<keyword evidence="1" id="KW-0175">Coiled coil</keyword>
<dbReference type="SMART" id="SM00267">
    <property type="entry name" value="GGDEF"/>
    <property type="match status" value="1"/>
</dbReference>
<dbReference type="PROSITE" id="PS50112">
    <property type="entry name" value="PAS"/>
    <property type="match status" value="3"/>
</dbReference>
<dbReference type="Pfam" id="PF08448">
    <property type="entry name" value="PAS_4"/>
    <property type="match status" value="1"/>
</dbReference>
<gene>
    <name evidence="6" type="ORF">VB854_02625</name>
</gene>
<dbReference type="InterPro" id="IPR000160">
    <property type="entry name" value="GGDEF_dom"/>
</dbReference>
<feature type="domain" description="PAS" evidence="3">
    <location>
        <begin position="389"/>
        <end position="464"/>
    </location>
</feature>
<dbReference type="InterPro" id="IPR013656">
    <property type="entry name" value="PAS_4"/>
</dbReference>
<dbReference type="InterPro" id="IPR000700">
    <property type="entry name" value="PAS-assoc_C"/>
</dbReference>